<dbReference type="PANTHER" id="PTHR46517">
    <property type="entry name" value="FRUCTOSE-2,6-BISPHOSPHATASE TIGAR"/>
    <property type="match status" value="1"/>
</dbReference>
<protein>
    <submittedName>
        <fullName evidence="2">Histidine phosphatase family protein</fullName>
    </submittedName>
</protein>
<reference evidence="3" key="1">
    <citation type="journal article" date="2019" name="Int. J. Syst. Evol. Microbiol.">
        <title>The Global Catalogue of Microorganisms (GCM) 10K type strain sequencing project: providing services to taxonomists for standard genome sequencing and annotation.</title>
        <authorList>
            <consortium name="The Broad Institute Genomics Platform"/>
            <consortium name="The Broad Institute Genome Sequencing Center for Infectious Disease"/>
            <person name="Wu L."/>
            <person name="Ma J."/>
        </authorList>
    </citation>
    <scope>NUCLEOTIDE SEQUENCE [LARGE SCALE GENOMIC DNA]</scope>
    <source>
        <strain evidence="3">CGMCC 1.13666</strain>
    </source>
</reference>
<dbReference type="Pfam" id="PF00300">
    <property type="entry name" value="His_Phos_1"/>
    <property type="match status" value="1"/>
</dbReference>
<dbReference type="Proteomes" id="UP001596411">
    <property type="component" value="Unassembled WGS sequence"/>
</dbReference>
<evidence type="ECO:0000256" key="1">
    <source>
        <dbReference type="ARBA" id="ARBA00022801"/>
    </source>
</evidence>
<dbReference type="EMBL" id="JBHSZP010000003">
    <property type="protein sequence ID" value="MFC7088579.1"/>
    <property type="molecule type" value="Genomic_DNA"/>
</dbReference>
<dbReference type="SMART" id="SM00855">
    <property type="entry name" value="PGAM"/>
    <property type="match status" value="1"/>
</dbReference>
<proteinExistence type="predicted"/>
<dbReference type="SUPFAM" id="SSF53254">
    <property type="entry name" value="Phosphoglycerate mutase-like"/>
    <property type="match status" value="1"/>
</dbReference>
<dbReference type="RefSeq" id="WP_346063197.1">
    <property type="nucleotide sequence ID" value="NZ_BAAADR010000015.1"/>
</dbReference>
<organism evidence="2 3">
    <name type="scientific">Halomonas salifodinae</name>
    <dbReference type="NCBI Taxonomy" id="438745"/>
    <lineage>
        <taxon>Bacteria</taxon>
        <taxon>Pseudomonadati</taxon>
        <taxon>Pseudomonadota</taxon>
        <taxon>Gammaproteobacteria</taxon>
        <taxon>Oceanospirillales</taxon>
        <taxon>Halomonadaceae</taxon>
        <taxon>Halomonas</taxon>
    </lineage>
</organism>
<dbReference type="InterPro" id="IPR029033">
    <property type="entry name" value="His_PPase_superfam"/>
</dbReference>
<sequence length="222" mass="24975">MTSPSLTLVVVRHGLTAWNRSGRYQGHKDIPLDPEAARPGLERLRAWSREHLRELDAIHCSDLTRCRQTLAHLALPGVTPRPEPRFDARLRELNFGAYEGKCYAELESDPGYRAWIDGRGERPPPGGESAGELRARLDAWWQELTREAEAKEAGAKEAGAYRALVVTHGGVLRELRRRFEAIDFWAAGVTQAEGRHFHLIRHGDAWRCEWSSAVPTPASATR</sequence>
<keyword evidence="3" id="KW-1185">Reference proteome</keyword>
<evidence type="ECO:0000313" key="2">
    <source>
        <dbReference type="EMBL" id="MFC7088579.1"/>
    </source>
</evidence>
<dbReference type="InterPro" id="IPR051695">
    <property type="entry name" value="Phosphoglycerate_Mutase"/>
</dbReference>
<keyword evidence="1" id="KW-0378">Hydrolase</keyword>
<dbReference type="Gene3D" id="3.40.50.1240">
    <property type="entry name" value="Phosphoglycerate mutase-like"/>
    <property type="match status" value="1"/>
</dbReference>
<accession>A0ABW2ERJ2</accession>
<dbReference type="PANTHER" id="PTHR46517:SF1">
    <property type="entry name" value="FRUCTOSE-2,6-BISPHOSPHATASE TIGAR"/>
    <property type="match status" value="1"/>
</dbReference>
<dbReference type="InterPro" id="IPR013078">
    <property type="entry name" value="His_Pase_superF_clade-1"/>
</dbReference>
<evidence type="ECO:0000313" key="3">
    <source>
        <dbReference type="Proteomes" id="UP001596411"/>
    </source>
</evidence>
<dbReference type="CDD" id="cd07067">
    <property type="entry name" value="HP_PGM_like"/>
    <property type="match status" value="1"/>
</dbReference>
<name>A0ABW2ERJ2_9GAMM</name>
<comment type="caution">
    <text evidence="2">The sequence shown here is derived from an EMBL/GenBank/DDBJ whole genome shotgun (WGS) entry which is preliminary data.</text>
</comment>
<gene>
    <name evidence="2" type="ORF">ACFQH5_03305</name>
</gene>